<dbReference type="Proteomes" id="UP000050277">
    <property type="component" value="Unassembled WGS sequence"/>
</dbReference>
<accession>A0A0P6YAW3</accession>
<name>A0A0P6YAW3_9CHLR</name>
<feature type="transmembrane region" description="Helical" evidence="8">
    <location>
        <begin position="6"/>
        <end position="29"/>
    </location>
</feature>
<evidence type="ECO:0000259" key="10">
    <source>
        <dbReference type="PROSITE" id="PS50885"/>
    </source>
</evidence>
<dbReference type="Gene3D" id="1.10.287.130">
    <property type="match status" value="1"/>
</dbReference>
<dbReference type="EC" id="2.7.13.3" evidence="3"/>
<dbReference type="SUPFAM" id="SSF158472">
    <property type="entry name" value="HAMP domain-like"/>
    <property type="match status" value="1"/>
</dbReference>
<dbReference type="FunFam" id="3.30.565.10:FF:000006">
    <property type="entry name" value="Sensor histidine kinase WalK"/>
    <property type="match status" value="1"/>
</dbReference>
<evidence type="ECO:0000256" key="3">
    <source>
        <dbReference type="ARBA" id="ARBA00012438"/>
    </source>
</evidence>
<dbReference type="Pfam" id="PF00512">
    <property type="entry name" value="HisKA"/>
    <property type="match status" value="1"/>
</dbReference>
<dbReference type="GO" id="GO:0016036">
    <property type="term" value="P:cellular response to phosphate starvation"/>
    <property type="evidence" value="ECO:0007669"/>
    <property type="project" value="TreeGrafter"/>
</dbReference>
<dbReference type="SUPFAM" id="SSF55874">
    <property type="entry name" value="ATPase domain of HSP90 chaperone/DNA topoisomerase II/histidine kinase"/>
    <property type="match status" value="1"/>
</dbReference>
<keyword evidence="6 11" id="KW-0418">Kinase</keyword>
<sequence>MILRSLTWKLTIAFLGVGLIGALVVALLARQSARNEFDRFISERDQTALITAVTNYYVSHASWDGLESEINQAPDLAFYRRSATLFDRDGKVVLANGPYLPGVTVDQAILDATQPLTVANQTVGYIAFGIIQGVQPPAFSPEMLTKTGPSPGQLAFDQRITWAITISAIFATSVALLVGTFLARRLTRSLRELTVATQAMAAGHLEQQVAVRSNDEIGDLARSFNHMSADLSKATHLRKQMTADLAHDLRTPLSILRGYAEGLRDGVLQPSEMIYTVIFDEVTHLQRLVDDLRILSLADAGELSLNRRLVDPAALMERTVLGAFVQAERQQLELKLETEEGLPSVAVDTDRMAQVLNNLVNNALRHTKAGSISLIAKRQAQQVQLIIRDTGSGIAAADVPHIFARFYRGDSSRQREDQASTGLGLAIVKAIVEAHDGQIEVESTVGEGTSFSISLPIA</sequence>
<dbReference type="EMBL" id="LGKP01000012">
    <property type="protein sequence ID" value="KPL90408.1"/>
    <property type="molecule type" value="Genomic_DNA"/>
</dbReference>
<reference evidence="11 12" key="1">
    <citation type="submission" date="2015-07" db="EMBL/GenBank/DDBJ databases">
        <title>Whole genome sequence of Herpetosiphon geysericola DSM 7119.</title>
        <authorList>
            <person name="Hemp J."/>
            <person name="Ward L.M."/>
            <person name="Pace L.A."/>
            <person name="Fischer W.W."/>
        </authorList>
    </citation>
    <scope>NUCLEOTIDE SEQUENCE [LARGE SCALE GENOMIC DNA]</scope>
    <source>
        <strain evidence="11 12">DSM 7119</strain>
    </source>
</reference>
<keyword evidence="7" id="KW-0902">Two-component regulatory system</keyword>
<evidence type="ECO:0000259" key="9">
    <source>
        <dbReference type="PROSITE" id="PS50109"/>
    </source>
</evidence>
<dbReference type="InterPro" id="IPR003661">
    <property type="entry name" value="HisK_dim/P_dom"/>
</dbReference>
<dbReference type="OrthoDB" id="9800372at2"/>
<keyword evidence="8" id="KW-0472">Membrane</keyword>
<dbReference type="PRINTS" id="PR00344">
    <property type="entry name" value="BCTRLSENSOR"/>
</dbReference>
<dbReference type="PANTHER" id="PTHR45453">
    <property type="entry name" value="PHOSPHATE REGULON SENSOR PROTEIN PHOR"/>
    <property type="match status" value="1"/>
</dbReference>
<dbReference type="InterPro" id="IPR036097">
    <property type="entry name" value="HisK_dim/P_sf"/>
</dbReference>
<dbReference type="SMART" id="SM00304">
    <property type="entry name" value="HAMP"/>
    <property type="match status" value="1"/>
</dbReference>
<comment type="subcellular location">
    <subcellularLocation>
        <location evidence="2">Membrane</location>
    </subcellularLocation>
</comment>
<evidence type="ECO:0000256" key="2">
    <source>
        <dbReference type="ARBA" id="ARBA00004370"/>
    </source>
</evidence>
<evidence type="ECO:0000256" key="1">
    <source>
        <dbReference type="ARBA" id="ARBA00000085"/>
    </source>
</evidence>
<keyword evidence="4" id="KW-0597">Phosphoprotein</keyword>
<dbReference type="GO" id="GO:0005886">
    <property type="term" value="C:plasma membrane"/>
    <property type="evidence" value="ECO:0007669"/>
    <property type="project" value="TreeGrafter"/>
</dbReference>
<dbReference type="CDD" id="cd00082">
    <property type="entry name" value="HisKA"/>
    <property type="match status" value="1"/>
</dbReference>
<feature type="domain" description="HAMP" evidence="10">
    <location>
        <begin position="184"/>
        <end position="236"/>
    </location>
</feature>
<dbReference type="Pfam" id="PF00672">
    <property type="entry name" value="HAMP"/>
    <property type="match status" value="1"/>
</dbReference>
<dbReference type="InterPro" id="IPR003594">
    <property type="entry name" value="HATPase_dom"/>
</dbReference>
<dbReference type="STRING" id="70996.SE18_07320"/>
<evidence type="ECO:0000256" key="6">
    <source>
        <dbReference type="ARBA" id="ARBA00022777"/>
    </source>
</evidence>
<dbReference type="InterPro" id="IPR005467">
    <property type="entry name" value="His_kinase_dom"/>
</dbReference>
<evidence type="ECO:0000256" key="4">
    <source>
        <dbReference type="ARBA" id="ARBA00022553"/>
    </source>
</evidence>
<keyword evidence="8" id="KW-1133">Transmembrane helix</keyword>
<comment type="catalytic activity">
    <reaction evidence="1">
        <text>ATP + protein L-histidine = ADP + protein N-phospho-L-histidine.</text>
        <dbReference type="EC" id="2.7.13.3"/>
    </reaction>
</comment>
<dbReference type="SMART" id="SM00387">
    <property type="entry name" value="HATPase_c"/>
    <property type="match status" value="1"/>
</dbReference>
<dbReference type="InterPro" id="IPR036890">
    <property type="entry name" value="HATPase_C_sf"/>
</dbReference>
<dbReference type="PANTHER" id="PTHR45453:SF1">
    <property type="entry name" value="PHOSPHATE REGULON SENSOR PROTEIN PHOR"/>
    <property type="match status" value="1"/>
</dbReference>
<dbReference type="SMART" id="SM00388">
    <property type="entry name" value="HisKA"/>
    <property type="match status" value="1"/>
</dbReference>
<evidence type="ECO:0000256" key="8">
    <source>
        <dbReference type="SAM" id="Phobius"/>
    </source>
</evidence>
<keyword evidence="12" id="KW-1185">Reference proteome</keyword>
<dbReference type="GO" id="GO:0004721">
    <property type="term" value="F:phosphoprotein phosphatase activity"/>
    <property type="evidence" value="ECO:0007669"/>
    <property type="project" value="TreeGrafter"/>
</dbReference>
<dbReference type="InterPro" id="IPR004358">
    <property type="entry name" value="Sig_transdc_His_kin-like_C"/>
</dbReference>
<dbReference type="RefSeq" id="WP_054533779.1">
    <property type="nucleotide sequence ID" value="NZ_LGKP01000012.1"/>
</dbReference>
<dbReference type="Gene3D" id="6.10.340.10">
    <property type="match status" value="1"/>
</dbReference>
<keyword evidence="8" id="KW-0812">Transmembrane</keyword>
<dbReference type="PROSITE" id="PS50885">
    <property type="entry name" value="HAMP"/>
    <property type="match status" value="1"/>
</dbReference>
<evidence type="ECO:0000256" key="7">
    <source>
        <dbReference type="ARBA" id="ARBA00023012"/>
    </source>
</evidence>
<comment type="caution">
    <text evidence="11">The sequence shown here is derived from an EMBL/GenBank/DDBJ whole genome shotgun (WGS) entry which is preliminary data.</text>
</comment>
<evidence type="ECO:0000256" key="5">
    <source>
        <dbReference type="ARBA" id="ARBA00022679"/>
    </source>
</evidence>
<dbReference type="CDD" id="cd06225">
    <property type="entry name" value="HAMP"/>
    <property type="match status" value="1"/>
</dbReference>
<evidence type="ECO:0000313" key="11">
    <source>
        <dbReference type="EMBL" id="KPL90408.1"/>
    </source>
</evidence>
<proteinExistence type="predicted"/>
<gene>
    <name evidence="11" type="ORF">SE18_07320</name>
</gene>
<dbReference type="InterPro" id="IPR003660">
    <property type="entry name" value="HAMP_dom"/>
</dbReference>
<dbReference type="InterPro" id="IPR050351">
    <property type="entry name" value="BphY/WalK/GraS-like"/>
</dbReference>
<feature type="transmembrane region" description="Helical" evidence="8">
    <location>
        <begin position="160"/>
        <end position="183"/>
    </location>
</feature>
<dbReference type="SUPFAM" id="SSF47384">
    <property type="entry name" value="Homodimeric domain of signal transducing histidine kinase"/>
    <property type="match status" value="1"/>
</dbReference>
<keyword evidence="5" id="KW-0808">Transferase</keyword>
<protein>
    <recommendedName>
        <fullName evidence="3">histidine kinase</fullName>
        <ecNumber evidence="3">2.7.13.3</ecNumber>
    </recommendedName>
</protein>
<dbReference type="Pfam" id="PF02518">
    <property type="entry name" value="HATPase_c"/>
    <property type="match status" value="1"/>
</dbReference>
<dbReference type="PROSITE" id="PS50109">
    <property type="entry name" value="HIS_KIN"/>
    <property type="match status" value="1"/>
</dbReference>
<evidence type="ECO:0000313" key="12">
    <source>
        <dbReference type="Proteomes" id="UP000050277"/>
    </source>
</evidence>
<feature type="domain" description="Histidine kinase" evidence="9">
    <location>
        <begin position="244"/>
        <end position="458"/>
    </location>
</feature>
<dbReference type="AlphaFoldDB" id="A0A0P6YAW3"/>
<dbReference type="GO" id="GO:0000155">
    <property type="term" value="F:phosphorelay sensor kinase activity"/>
    <property type="evidence" value="ECO:0007669"/>
    <property type="project" value="InterPro"/>
</dbReference>
<dbReference type="CDD" id="cd00075">
    <property type="entry name" value="HATPase"/>
    <property type="match status" value="1"/>
</dbReference>
<dbReference type="Gene3D" id="3.30.565.10">
    <property type="entry name" value="Histidine kinase-like ATPase, C-terminal domain"/>
    <property type="match status" value="1"/>
</dbReference>
<organism evidence="11 12">
    <name type="scientific">Herpetosiphon geysericola</name>
    <dbReference type="NCBI Taxonomy" id="70996"/>
    <lineage>
        <taxon>Bacteria</taxon>
        <taxon>Bacillati</taxon>
        <taxon>Chloroflexota</taxon>
        <taxon>Chloroflexia</taxon>
        <taxon>Herpetosiphonales</taxon>
        <taxon>Herpetosiphonaceae</taxon>
        <taxon>Herpetosiphon</taxon>
    </lineage>
</organism>